<evidence type="ECO:0000313" key="1">
    <source>
        <dbReference type="EMBL" id="MBE9191433.1"/>
    </source>
</evidence>
<gene>
    <name evidence="1" type="ORF">IQ230_13965</name>
</gene>
<sequence>MNWEFGNNLNWDLVKRQTYYPDALTKYNLPKAIREFPIPTITLVVDSYILLVGCRNPQAKPNWFLAGYCGARLLFSPSSTSDFISAVESYPRIKLGLNRLTLVRFKDFNLLPYLLEINIARWHQEMFIEVWKYSGAIGDENINQAP</sequence>
<organism evidence="1 2">
    <name type="scientific">Gloeocapsopsis crepidinum LEGE 06123</name>
    <dbReference type="NCBI Taxonomy" id="588587"/>
    <lineage>
        <taxon>Bacteria</taxon>
        <taxon>Bacillati</taxon>
        <taxon>Cyanobacteriota</taxon>
        <taxon>Cyanophyceae</taxon>
        <taxon>Oscillatoriophycideae</taxon>
        <taxon>Chroococcales</taxon>
        <taxon>Chroococcaceae</taxon>
        <taxon>Gloeocapsopsis</taxon>
    </lineage>
</organism>
<name>A0ABR9UT18_9CHRO</name>
<proteinExistence type="predicted"/>
<dbReference type="Proteomes" id="UP000651156">
    <property type="component" value="Unassembled WGS sequence"/>
</dbReference>
<keyword evidence="2" id="KW-1185">Reference proteome</keyword>
<comment type="caution">
    <text evidence="1">The sequence shown here is derived from an EMBL/GenBank/DDBJ whole genome shotgun (WGS) entry which is preliminary data.</text>
</comment>
<reference evidence="1 2" key="1">
    <citation type="submission" date="2020-10" db="EMBL/GenBank/DDBJ databases">
        <authorList>
            <person name="Castelo-Branco R."/>
            <person name="Eusebio N."/>
            <person name="Adriana R."/>
            <person name="Vieira A."/>
            <person name="Brugerolle De Fraissinette N."/>
            <person name="Rezende De Castro R."/>
            <person name="Schneider M.P."/>
            <person name="Vasconcelos V."/>
            <person name="Leao P.N."/>
        </authorList>
    </citation>
    <scope>NUCLEOTIDE SEQUENCE [LARGE SCALE GENOMIC DNA]</scope>
    <source>
        <strain evidence="1 2">LEGE 06123</strain>
    </source>
</reference>
<protein>
    <submittedName>
        <fullName evidence="1">Uncharacterized protein</fullName>
    </submittedName>
</protein>
<dbReference type="RefSeq" id="WP_193932575.1">
    <property type="nucleotide sequence ID" value="NZ_CAWPMZ010000062.1"/>
</dbReference>
<evidence type="ECO:0000313" key="2">
    <source>
        <dbReference type="Proteomes" id="UP000651156"/>
    </source>
</evidence>
<dbReference type="EMBL" id="JADEWN010000032">
    <property type="protein sequence ID" value="MBE9191433.1"/>
    <property type="molecule type" value="Genomic_DNA"/>
</dbReference>
<accession>A0ABR9UT18</accession>